<sequence length="575" mass="60533">MADLVPAAEMGGLPATTPGSILTPLTAPDAGPPMARARAFLGQGPVKKALPWFAGVSLLGAGALAWGMLAQPPQRVLYSHLDDGERANVAEQLDKAKITYSIDNSTGTLTVDEGNLYKARMVVAQSGTLSMPDTANDSLDKLPMGASRALEGERLRAAREHELMLSLKEIEGVQSVRVHIAEGEKSVFVRDQIAPSASVMLRLADGRQLSDKQVQAVVNLVAGSVPGLSPDAVRVVDQRGRLLTDRGGADSDRLEMQARLEDKLHGQVAALLTPMLGDDNFTSEVQIDLDMEQVTSARESYDKQGAVRSETSQQSQQAATPQASGIPGTLSNTPPPVTQPSPGAPQGTPTSAAGPAPTASETSASKNYELGREVAVTNREPGRIRRLSVAVALSSKAMAKAKQTDIDQIKSLVSAAVGADPARGDQVAVVVRSFEPITNAPAPFYEAPWFARTLHYGAMLLGTLMVLLLGVRPLIKAIRGDKPAAKKLSKADKAKALAAAQEEAAAAEAASAADPPGLAAISPRSRDPEPQPIDARMIERQVGLAQQIVDTKPDTAVIALRQMLQQPTHEEAPTP</sequence>
<evidence type="ECO:0000256" key="3">
    <source>
        <dbReference type="ARBA" id="ARBA00007971"/>
    </source>
</evidence>
<keyword evidence="6 11" id="KW-1133">Transmembrane helix</keyword>
<feature type="compositionally biased region" description="Low complexity" evidence="10">
    <location>
        <begin position="311"/>
        <end position="324"/>
    </location>
</feature>
<feature type="compositionally biased region" description="Low complexity" evidence="10">
    <location>
        <begin position="344"/>
        <end position="365"/>
    </location>
</feature>
<dbReference type="InterPro" id="IPR000067">
    <property type="entry name" value="FlgMring_FliF"/>
</dbReference>
<dbReference type="AlphaFoldDB" id="A0A7W6G7P9"/>
<keyword evidence="14" id="KW-0282">Flagellum</keyword>
<dbReference type="GO" id="GO:0003774">
    <property type="term" value="F:cytoskeletal motor activity"/>
    <property type="evidence" value="ECO:0007669"/>
    <property type="project" value="InterPro"/>
</dbReference>
<dbReference type="PRINTS" id="PR01009">
    <property type="entry name" value="FLGMRINGFLIF"/>
</dbReference>
<evidence type="ECO:0000256" key="9">
    <source>
        <dbReference type="PIRNR" id="PIRNR004862"/>
    </source>
</evidence>
<proteinExistence type="inferred from homology"/>
<dbReference type="NCBIfam" id="TIGR00206">
    <property type="entry name" value="fliF"/>
    <property type="match status" value="1"/>
</dbReference>
<evidence type="ECO:0000256" key="5">
    <source>
        <dbReference type="ARBA" id="ARBA00022692"/>
    </source>
</evidence>
<keyword evidence="4" id="KW-1003">Cell membrane</keyword>
<evidence type="ECO:0000313" key="15">
    <source>
        <dbReference type="Proteomes" id="UP000548867"/>
    </source>
</evidence>
<keyword evidence="14" id="KW-0966">Cell projection</keyword>
<organism evidence="14 15">
    <name type="scientific">Novosphingobium sediminicola</name>
    <dbReference type="NCBI Taxonomy" id="563162"/>
    <lineage>
        <taxon>Bacteria</taxon>
        <taxon>Pseudomonadati</taxon>
        <taxon>Pseudomonadota</taxon>
        <taxon>Alphaproteobacteria</taxon>
        <taxon>Sphingomonadales</taxon>
        <taxon>Sphingomonadaceae</taxon>
        <taxon>Novosphingobium</taxon>
    </lineage>
</organism>
<feature type="domain" description="Flagellar M-ring C-terminal" evidence="13">
    <location>
        <begin position="272"/>
        <end position="434"/>
    </location>
</feature>
<evidence type="ECO:0000256" key="8">
    <source>
        <dbReference type="ARBA" id="ARBA00023143"/>
    </source>
</evidence>
<comment type="function">
    <text evidence="9">The M ring may be actively involved in energy transduction.</text>
</comment>
<dbReference type="InterPro" id="IPR045851">
    <property type="entry name" value="AMP-bd_C_sf"/>
</dbReference>
<feature type="compositionally biased region" description="Low complexity" evidence="10">
    <location>
        <begin position="507"/>
        <end position="520"/>
    </location>
</feature>
<keyword evidence="14" id="KW-0969">Cilium</keyword>
<evidence type="ECO:0000256" key="11">
    <source>
        <dbReference type="SAM" id="Phobius"/>
    </source>
</evidence>
<dbReference type="Proteomes" id="UP000548867">
    <property type="component" value="Unassembled WGS sequence"/>
</dbReference>
<dbReference type="EMBL" id="JACIDX010000014">
    <property type="protein sequence ID" value="MBB3956546.1"/>
    <property type="molecule type" value="Genomic_DNA"/>
</dbReference>
<comment type="subcellular location">
    <subcellularLocation>
        <location evidence="1 9">Bacterial flagellum basal body</location>
    </subcellularLocation>
    <subcellularLocation>
        <location evidence="2">Cell membrane</location>
        <topology evidence="2">Multi-pass membrane protein</topology>
    </subcellularLocation>
</comment>
<feature type="region of interest" description="Disordered" evidence="10">
    <location>
        <begin position="507"/>
        <end position="536"/>
    </location>
</feature>
<keyword evidence="5 11" id="KW-0812">Transmembrane</keyword>
<dbReference type="InterPro" id="IPR006182">
    <property type="entry name" value="FliF_N_dom"/>
</dbReference>
<evidence type="ECO:0000256" key="1">
    <source>
        <dbReference type="ARBA" id="ARBA00004117"/>
    </source>
</evidence>
<keyword evidence="15" id="KW-1185">Reference proteome</keyword>
<evidence type="ECO:0000256" key="4">
    <source>
        <dbReference type="ARBA" id="ARBA00022475"/>
    </source>
</evidence>
<dbReference type="PIRSF" id="PIRSF004862">
    <property type="entry name" value="FliF"/>
    <property type="match status" value="1"/>
</dbReference>
<evidence type="ECO:0000259" key="13">
    <source>
        <dbReference type="Pfam" id="PF08345"/>
    </source>
</evidence>
<dbReference type="GO" id="GO:0005886">
    <property type="term" value="C:plasma membrane"/>
    <property type="evidence" value="ECO:0007669"/>
    <property type="project" value="UniProtKB-SubCell"/>
</dbReference>
<feature type="compositionally biased region" description="Pro residues" evidence="10">
    <location>
        <begin position="333"/>
        <end position="343"/>
    </location>
</feature>
<dbReference type="Pfam" id="PF01514">
    <property type="entry name" value="YscJ_FliF"/>
    <property type="match status" value="1"/>
</dbReference>
<name>A0A7W6G7P9_9SPHN</name>
<keyword evidence="8 9" id="KW-0975">Bacterial flagellum</keyword>
<evidence type="ECO:0000256" key="2">
    <source>
        <dbReference type="ARBA" id="ARBA00004651"/>
    </source>
</evidence>
<evidence type="ECO:0000313" key="14">
    <source>
        <dbReference type="EMBL" id="MBB3956546.1"/>
    </source>
</evidence>
<feature type="transmembrane region" description="Helical" evidence="11">
    <location>
        <begin position="454"/>
        <end position="475"/>
    </location>
</feature>
<dbReference type="Pfam" id="PF08345">
    <property type="entry name" value="YscJ_FliF_C"/>
    <property type="match status" value="1"/>
</dbReference>
<evidence type="ECO:0000256" key="7">
    <source>
        <dbReference type="ARBA" id="ARBA00023136"/>
    </source>
</evidence>
<dbReference type="InterPro" id="IPR043427">
    <property type="entry name" value="YscJ/FliF"/>
</dbReference>
<dbReference type="PANTHER" id="PTHR30046:SF0">
    <property type="entry name" value="FLAGELLAR M-RING PROTEIN"/>
    <property type="match status" value="1"/>
</dbReference>
<evidence type="ECO:0000256" key="6">
    <source>
        <dbReference type="ARBA" id="ARBA00022989"/>
    </source>
</evidence>
<evidence type="ECO:0000259" key="12">
    <source>
        <dbReference type="Pfam" id="PF01514"/>
    </source>
</evidence>
<evidence type="ECO:0000256" key="10">
    <source>
        <dbReference type="SAM" id="MobiDB-lite"/>
    </source>
</evidence>
<dbReference type="RefSeq" id="WP_183627416.1">
    <property type="nucleotide sequence ID" value="NZ_JACIDX010000014.1"/>
</dbReference>
<comment type="similarity">
    <text evidence="3 9">Belongs to the FliF family.</text>
</comment>
<gene>
    <name evidence="14" type="ORF">GGR38_003511</name>
</gene>
<reference evidence="14 15" key="1">
    <citation type="submission" date="2020-08" db="EMBL/GenBank/DDBJ databases">
        <title>Genomic Encyclopedia of Type Strains, Phase IV (KMG-IV): sequencing the most valuable type-strain genomes for metagenomic binning, comparative biology and taxonomic classification.</title>
        <authorList>
            <person name="Goeker M."/>
        </authorList>
    </citation>
    <scope>NUCLEOTIDE SEQUENCE [LARGE SCALE GENOMIC DNA]</scope>
    <source>
        <strain evidence="14 15">DSM 27057</strain>
    </source>
</reference>
<feature type="region of interest" description="Disordered" evidence="10">
    <location>
        <begin position="296"/>
        <end position="370"/>
    </location>
</feature>
<keyword evidence="7 11" id="KW-0472">Membrane</keyword>
<dbReference type="GO" id="GO:0071973">
    <property type="term" value="P:bacterial-type flagellum-dependent cell motility"/>
    <property type="evidence" value="ECO:0007669"/>
    <property type="project" value="InterPro"/>
</dbReference>
<accession>A0A7W6G7P9</accession>
<dbReference type="PANTHER" id="PTHR30046">
    <property type="entry name" value="FLAGELLAR M-RING PROTEIN"/>
    <property type="match status" value="1"/>
</dbReference>
<comment type="caution">
    <text evidence="14">The sequence shown here is derived from an EMBL/GenBank/DDBJ whole genome shotgun (WGS) entry which is preliminary data.</text>
</comment>
<dbReference type="GO" id="GO:0009431">
    <property type="term" value="C:bacterial-type flagellum basal body, MS ring"/>
    <property type="evidence" value="ECO:0007669"/>
    <property type="project" value="InterPro"/>
</dbReference>
<dbReference type="Gene3D" id="3.30.300.30">
    <property type="match status" value="1"/>
</dbReference>
<protein>
    <recommendedName>
        <fullName evidence="9">Flagellar M-ring protein</fullName>
    </recommendedName>
</protein>
<dbReference type="InterPro" id="IPR013556">
    <property type="entry name" value="Flag_M-ring_C"/>
</dbReference>
<feature type="domain" description="Flagellar M-ring N-terminal" evidence="12">
    <location>
        <begin position="71"/>
        <end position="244"/>
    </location>
</feature>